<dbReference type="EMBL" id="DP000011">
    <property type="protein sequence ID" value="ABA99295.1"/>
    <property type="molecule type" value="Genomic_DNA"/>
</dbReference>
<dbReference type="InterPro" id="IPR055312">
    <property type="entry name" value="FBL15-like"/>
</dbReference>
<dbReference type="Gene3D" id="1.20.1280.50">
    <property type="match status" value="1"/>
</dbReference>
<evidence type="ECO:0000256" key="1">
    <source>
        <dbReference type="SAM" id="MobiDB-lite"/>
    </source>
</evidence>
<reference evidence="2" key="1">
    <citation type="journal article" date="2005" name="BMC Biol.">
        <title>The sequence of rice chromosomes 11 and 12, rich in disease resistance genes and recent gene duplications.</title>
        <authorList>
            <consortium name="The rice chromosomes 11 and 12 sequencing consortia"/>
        </authorList>
    </citation>
    <scope>NUCLEOTIDE SEQUENCE [LARGE SCALE GENOMIC DNA]</scope>
</reference>
<protein>
    <submittedName>
        <fullName evidence="2">F-box domain containing protein</fullName>
    </submittedName>
</protein>
<dbReference type="AlphaFoldDB" id="Q2QPJ7"/>
<dbReference type="InterPro" id="IPR036047">
    <property type="entry name" value="F-box-like_dom_sf"/>
</dbReference>
<proteinExistence type="predicted"/>
<dbReference type="CDD" id="cd22160">
    <property type="entry name" value="F-box_AtFBL13-like"/>
    <property type="match status" value="1"/>
</dbReference>
<reference evidence="2" key="3">
    <citation type="submission" date="2006-01" db="EMBL/GenBank/DDBJ databases">
        <authorList>
            <person name="Buell R."/>
        </authorList>
    </citation>
    <scope>NUCLEOTIDE SEQUENCE</scope>
</reference>
<dbReference type="PANTHER" id="PTHR34709">
    <property type="entry name" value="OS10G0396666 PROTEIN"/>
    <property type="match status" value="1"/>
</dbReference>
<feature type="region of interest" description="Disordered" evidence="1">
    <location>
        <begin position="176"/>
        <end position="203"/>
    </location>
</feature>
<sequence>MARKNTRLLDATSAAAAVDLISELNDDVLLRILGLLPSARDVARTAVLSKRWRHLCGIAPCLRFDVSSSARCHDAARRLIAGVDACLARRRGGGAANAADVDVLEISLVYTDTSESKHGTFKRVPVGKRFYFHDHRHEADVTPSLVDSWLRFAERHVKGSFVLEVPLNAAAAAALDRAEETSTAEQDYQEEESPAPELEEEEVVELPATSRAEAMSITLGGANTAVPIAGAGAFHALTDFTLCRAKINAYDDGDLRLGHLLSSPCCPRLRRLELRHVAGLIRLHLDAADALEELRLVYLPDLLRLHVDAPGLRLLRVGHCDNLPCSGDPAPVRVSAPRLEALAWDRLECIACREVIATATVRHLKKIYLFSHGGDDDETNVAAVRLLKSCTAVDHLELRLTLRVESSEDTMKEIPYLPSHQLEFKVCSDPQCNCSQPEGWEDQKIQLEHLKKVEFKGFIPCDDRKSLLRLLLKNVPVLEKINVKLNNTYILQSTEEFRENINFDVPGYQGFWTPYERKYLECGIFDGATKYEWT</sequence>
<evidence type="ECO:0000313" key="2">
    <source>
        <dbReference type="EMBL" id="ABA99295.1"/>
    </source>
</evidence>
<accession>Q2QPJ7</accession>
<dbReference type="PANTHER" id="PTHR34709:SF43">
    <property type="entry name" value="OS12G0527100 PROTEIN"/>
    <property type="match status" value="1"/>
</dbReference>
<gene>
    <name evidence="2" type="ordered locus">LOC_Os12g34240</name>
</gene>
<feature type="compositionally biased region" description="Acidic residues" evidence="1">
    <location>
        <begin position="187"/>
        <end position="203"/>
    </location>
</feature>
<name>Q2QPJ7_ORYSJ</name>
<reference evidence="2" key="2">
    <citation type="submission" date="2005-04" db="EMBL/GenBank/DDBJ databases">
        <authorList>
            <person name="Buell C.R."/>
            <person name="Wing R.A."/>
            <person name="McCombie W.A."/>
            <person name="Ouyang S."/>
        </authorList>
    </citation>
    <scope>NUCLEOTIDE SEQUENCE</scope>
</reference>
<organism evidence="2">
    <name type="scientific">Oryza sativa subsp. japonica</name>
    <name type="common">Rice</name>
    <dbReference type="NCBI Taxonomy" id="39947"/>
    <lineage>
        <taxon>Eukaryota</taxon>
        <taxon>Viridiplantae</taxon>
        <taxon>Streptophyta</taxon>
        <taxon>Embryophyta</taxon>
        <taxon>Tracheophyta</taxon>
        <taxon>Spermatophyta</taxon>
        <taxon>Magnoliopsida</taxon>
        <taxon>Liliopsida</taxon>
        <taxon>Poales</taxon>
        <taxon>Poaceae</taxon>
        <taxon>BOP clade</taxon>
        <taxon>Oryzoideae</taxon>
        <taxon>Oryzeae</taxon>
        <taxon>Oryzinae</taxon>
        <taxon>Oryza</taxon>
        <taxon>Oryza sativa</taxon>
    </lineage>
</organism>
<dbReference type="SUPFAM" id="SSF81383">
    <property type="entry name" value="F-box domain"/>
    <property type="match status" value="1"/>
</dbReference>
<dbReference type="InterPro" id="IPR053781">
    <property type="entry name" value="F-box_AtFBL13-like"/>
</dbReference>